<feature type="transmembrane region" description="Helical" evidence="6">
    <location>
        <begin position="61"/>
        <end position="78"/>
    </location>
</feature>
<evidence type="ECO:0000313" key="7">
    <source>
        <dbReference type="EMBL" id="MRX72701.1"/>
    </source>
</evidence>
<feature type="transmembrane region" description="Helical" evidence="6">
    <location>
        <begin position="84"/>
        <end position="112"/>
    </location>
</feature>
<proteinExistence type="predicted"/>
<evidence type="ECO:0000313" key="8">
    <source>
        <dbReference type="Proteomes" id="UP000448867"/>
    </source>
</evidence>
<evidence type="ECO:0000256" key="6">
    <source>
        <dbReference type="SAM" id="Phobius"/>
    </source>
</evidence>
<dbReference type="Proteomes" id="UP000448867">
    <property type="component" value="Unassembled WGS sequence"/>
</dbReference>
<keyword evidence="4 6" id="KW-1133">Transmembrane helix</keyword>
<dbReference type="AlphaFoldDB" id="A0A7X2IZT1"/>
<comment type="caution">
    <text evidence="7">The sequence shown here is derived from an EMBL/GenBank/DDBJ whole genome shotgun (WGS) entry which is preliminary data.</text>
</comment>
<evidence type="ECO:0000256" key="3">
    <source>
        <dbReference type="ARBA" id="ARBA00022692"/>
    </source>
</evidence>
<comment type="subcellular location">
    <subcellularLocation>
        <location evidence="1">Cell membrane</location>
        <topology evidence="1">Multi-pass membrane protein</topology>
    </subcellularLocation>
</comment>
<sequence length="227" mass="23636">MILFSLSMVMLTASAYFLSRKLYSRLPHPLLVPIVTSTAAIILVLLLLNIPYSSYMAGGKLIDIWLGPAVVALAFPLYRYRSTLFAYFAPVIAGILIGTVVGIVSGVYLSLLFRVDLELILSLAPKSVTTPVAMSISEGIGGIPPLAAVYVMCAGISGAMFGPPLLKVLRIRDSVAAGIGLGAASHGIGTAKALELGELEGAASSISMSLSALFAALLCPIIISIIL</sequence>
<dbReference type="PANTHER" id="PTHR30249">
    <property type="entry name" value="PUTATIVE SEROTONIN TRANSPORTER"/>
    <property type="match status" value="1"/>
</dbReference>
<accession>A0A7X2IZT1</accession>
<dbReference type="PANTHER" id="PTHR30249:SF17">
    <property type="entry name" value="HOLIN-LIKE PROTEIN CIDB"/>
    <property type="match status" value="1"/>
</dbReference>
<protein>
    <submittedName>
        <fullName evidence="7">LrgB family protein</fullName>
    </submittedName>
</protein>
<name>A0A7X2IZT1_9BACI</name>
<keyword evidence="8" id="KW-1185">Reference proteome</keyword>
<keyword evidence="3 6" id="KW-0812">Transmembrane</keyword>
<evidence type="ECO:0000256" key="5">
    <source>
        <dbReference type="ARBA" id="ARBA00023136"/>
    </source>
</evidence>
<feature type="transmembrane region" description="Helical" evidence="6">
    <location>
        <begin position="31"/>
        <end position="49"/>
    </location>
</feature>
<dbReference type="RefSeq" id="WP_154307861.1">
    <property type="nucleotide sequence ID" value="NZ_WKKI01000020.1"/>
</dbReference>
<dbReference type="Pfam" id="PF04172">
    <property type="entry name" value="LrgB"/>
    <property type="match status" value="1"/>
</dbReference>
<feature type="transmembrane region" description="Helical" evidence="6">
    <location>
        <begin position="143"/>
        <end position="162"/>
    </location>
</feature>
<dbReference type="EMBL" id="WKKI01000020">
    <property type="protein sequence ID" value="MRX72701.1"/>
    <property type="molecule type" value="Genomic_DNA"/>
</dbReference>
<reference evidence="7 8" key="1">
    <citation type="submission" date="2019-11" db="EMBL/GenBank/DDBJ databases">
        <title>Bacillus lacus genome.</title>
        <authorList>
            <person name="Allen C.J."/>
            <person name="Newman J.D."/>
        </authorList>
    </citation>
    <scope>NUCLEOTIDE SEQUENCE [LARGE SCALE GENOMIC DNA]</scope>
    <source>
        <strain evidence="7 8">KCTC 33946</strain>
    </source>
</reference>
<dbReference type="OrthoDB" id="9811701at2"/>
<keyword evidence="2" id="KW-1003">Cell membrane</keyword>
<keyword evidence="5 6" id="KW-0472">Membrane</keyword>
<feature type="transmembrane region" description="Helical" evidence="6">
    <location>
        <begin position="206"/>
        <end position="226"/>
    </location>
</feature>
<evidence type="ECO:0000256" key="2">
    <source>
        <dbReference type="ARBA" id="ARBA00022475"/>
    </source>
</evidence>
<evidence type="ECO:0000256" key="1">
    <source>
        <dbReference type="ARBA" id="ARBA00004651"/>
    </source>
</evidence>
<feature type="transmembrane region" description="Helical" evidence="6">
    <location>
        <begin position="174"/>
        <end position="194"/>
    </location>
</feature>
<evidence type="ECO:0000256" key="4">
    <source>
        <dbReference type="ARBA" id="ARBA00022989"/>
    </source>
</evidence>
<dbReference type="InterPro" id="IPR007300">
    <property type="entry name" value="CidB/LrgB"/>
</dbReference>
<organism evidence="7 8">
    <name type="scientific">Metabacillus lacus</name>
    <dbReference type="NCBI Taxonomy" id="1983721"/>
    <lineage>
        <taxon>Bacteria</taxon>
        <taxon>Bacillati</taxon>
        <taxon>Bacillota</taxon>
        <taxon>Bacilli</taxon>
        <taxon>Bacillales</taxon>
        <taxon>Bacillaceae</taxon>
        <taxon>Metabacillus</taxon>
    </lineage>
</organism>
<gene>
    <name evidence="7" type="ORF">GJU40_11130</name>
</gene>
<dbReference type="GO" id="GO:0005886">
    <property type="term" value="C:plasma membrane"/>
    <property type="evidence" value="ECO:0007669"/>
    <property type="project" value="UniProtKB-SubCell"/>
</dbReference>